<organism evidence="1">
    <name type="scientific">Siphoviridae sp. ctXZx16</name>
    <dbReference type="NCBI Taxonomy" id="2826371"/>
    <lineage>
        <taxon>Viruses</taxon>
        <taxon>Duplodnaviria</taxon>
        <taxon>Heunggongvirae</taxon>
        <taxon>Uroviricota</taxon>
        <taxon>Caudoviricetes</taxon>
    </lineage>
</organism>
<dbReference type="EMBL" id="BK014925">
    <property type="protein sequence ID" value="DAD82968.1"/>
    <property type="molecule type" value="Genomic_DNA"/>
</dbReference>
<evidence type="ECO:0000313" key="1">
    <source>
        <dbReference type="EMBL" id="DAD82968.1"/>
    </source>
</evidence>
<accession>A0A8S5ML64</accession>
<proteinExistence type="predicted"/>
<sequence>MEIIINKIKQEMQKEIKLYKTDAEYKAYLNGLNFALDVIKDTSYVTAPSTWEIMFSDCRTIQVQAGEIVSCINELLRLGEPVEEVVKFECLPEQ</sequence>
<protein>
    <submittedName>
        <fullName evidence="1">Uncharacterized protein</fullName>
    </submittedName>
</protein>
<reference evidence="1" key="1">
    <citation type="journal article" date="2021" name="Proc. Natl. Acad. Sci. U.S.A.">
        <title>A Catalog of Tens of Thousands of Viruses from Human Metagenomes Reveals Hidden Associations with Chronic Diseases.</title>
        <authorList>
            <person name="Tisza M.J."/>
            <person name="Buck C.B."/>
        </authorList>
    </citation>
    <scope>NUCLEOTIDE SEQUENCE</scope>
    <source>
        <strain evidence="1">CtXZx16</strain>
    </source>
</reference>
<name>A0A8S5ML64_9CAUD</name>